<keyword evidence="2" id="KW-1185">Reference proteome</keyword>
<name>A0A947DJ47_9CYAN</name>
<dbReference type="AlphaFoldDB" id="A0A947DJ47"/>
<reference evidence="1" key="2">
    <citation type="journal article" date="2021" name="Mar. Drugs">
        <title>Genome Reduction and Secondary Metabolism of the Marine Sponge-Associated Cyanobacterium Leptothoe.</title>
        <authorList>
            <person name="Konstantinou D."/>
            <person name="Popin R.V."/>
            <person name="Fewer D.P."/>
            <person name="Sivonen K."/>
            <person name="Gkelis S."/>
        </authorList>
    </citation>
    <scope>NUCLEOTIDE SEQUENCE</scope>
    <source>
        <strain evidence="1">TAU-MAC 1115</strain>
    </source>
</reference>
<reference evidence="1" key="1">
    <citation type="submission" date="2020-11" db="EMBL/GenBank/DDBJ databases">
        <authorList>
            <person name="Konstantinou D."/>
            <person name="Gkelis S."/>
            <person name="Popin R."/>
            <person name="Fewer D."/>
            <person name="Sivonen K."/>
        </authorList>
    </citation>
    <scope>NUCLEOTIDE SEQUENCE</scope>
    <source>
        <strain evidence="1">TAU-MAC 1115</strain>
    </source>
</reference>
<evidence type="ECO:0000313" key="1">
    <source>
        <dbReference type="EMBL" id="MBT9317960.1"/>
    </source>
</evidence>
<gene>
    <name evidence="1" type="ORF">IXB50_21315</name>
</gene>
<proteinExistence type="predicted"/>
<accession>A0A947DJ47</accession>
<sequence>MPEVGAPAADKLLEFGLVEGPSNTYPGQGTANWRCFFQNVMMELLWVEDAEESQASDLSVLWVRS</sequence>
<organism evidence="1 2">
    <name type="scientific">Leptothoe spongobia TAU-MAC 1115</name>
    <dbReference type="NCBI Taxonomy" id="1967444"/>
    <lineage>
        <taxon>Bacteria</taxon>
        <taxon>Bacillati</taxon>
        <taxon>Cyanobacteriota</taxon>
        <taxon>Cyanophyceae</taxon>
        <taxon>Nodosilineales</taxon>
        <taxon>Cymatolegaceae</taxon>
        <taxon>Leptothoe</taxon>
        <taxon>Leptothoe spongobia</taxon>
    </lineage>
</organism>
<dbReference type="EMBL" id="JADOES010000068">
    <property type="protein sequence ID" value="MBT9317960.1"/>
    <property type="molecule type" value="Genomic_DNA"/>
</dbReference>
<comment type="caution">
    <text evidence="1">The sequence shown here is derived from an EMBL/GenBank/DDBJ whole genome shotgun (WGS) entry which is preliminary data.</text>
</comment>
<protein>
    <submittedName>
        <fullName evidence="1">Uncharacterized protein</fullName>
    </submittedName>
</protein>
<evidence type="ECO:0000313" key="2">
    <source>
        <dbReference type="Proteomes" id="UP000717364"/>
    </source>
</evidence>
<dbReference type="Proteomes" id="UP000717364">
    <property type="component" value="Unassembled WGS sequence"/>
</dbReference>